<reference evidence="3 4" key="1">
    <citation type="submission" date="2018-06" db="EMBL/GenBank/DDBJ databases">
        <title>Genomic Encyclopedia of Type Strains, Phase III (KMG-III): the genomes of soil and plant-associated and newly described type strains.</title>
        <authorList>
            <person name="Whitman W."/>
        </authorList>
    </citation>
    <scope>NUCLEOTIDE SEQUENCE [LARGE SCALE GENOMIC DNA]</scope>
    <source>
        <strain evidence="3 4">CECT 7377</strain>
    </source>
</reference>
<dbReference type="Proteomes" id="UP000252792">
    <property type="component" value="Unassembled WGS sequence"/>
</dbReference>
<dbReference type="GO" id="GO:0030246">
    <property type="term" value="F:carbohydrate binding"/>
    <property type="evidence" value="ECO:0007669"/>
    <property type="project" value="TreeGrafter"/>
</dbReference>
<dbReference type="GO" id="GO:0055085">
    <property type="term" value="P:transmembrane transport"/>
    <property type="evidence" value="ECO:0007669"/>
    <property type="project" value="InterPro"/>
</dbReference>
<feature type="chain" id="PRO_5016594457" evidence="2">
    <location>
        <begin position="39"/>
        <end position="350"/>
    </location>
</feature>
<proteinExistence type="predicted"/>
<keyword evidence="4" id="KW-1185">Reference proteome</keyword>
<keyword evidence="3" id="KW-0675">Receptor</keyword>
<gene>
    <name evidence="3" type="ORF">DFP80_10271</name>
</gene>
<sequence>MYKNKNVKSVLSKSKIAKSLIALSVGGALTVCSVAASAQDVSNRFIRFGYGLNQDSKQGRAVEVFKEEVSRLSEGKLKVKPFANALLGNENQMQNALIGGAQEMMMTASSSLIGIDKKFAVWDLPFMFDDGPHADRVLDGEFGQGLLDGLEPHGLVGLVYWENGFRDLTNSKRPVHKMEDLDGVKLRVMQNPMFLDLFNDMGANAVPMAFSELFTALETGAVDGQENPYSTIQSSKFYEVQSYLSQTHHVYSPWVMLVSKRFWDKLSDDEKEIITKAAIKSRDFERQDSRAQAQKSLEFLKTKMAVNSIAPEEMERMKEAAKKVIDAQADEIGEDVLNNFLQAVKNAKSN</sequence>
<dbReference type="GO" id="GO:0030288">
    <property type="term" value="C:outer membrane-bounded periplasmic space"/>
    <property type="evidence" value="ECO:0007669"/>
    <property type="project" value="InterPro"/>
</dbReference>
<evidence type="ECO:0000313" key="3">
    <source>
        <dbReference type="EMBL" id="RBP85074.1"/>
    </source>
</evidence>
<dbReference type="PIRSF" id="PIRSF006470">
    <property type="entry name" value="DctB"/>
    <property type="match status" value="1"/>
</dbReference>
<dbReference type="AlphaFoldDB" id="A0A366JFI5"/>
<dbReference type="NCBIfam" id="TIGR00787">
    <property type="entry name" value="dctP"/>
    <property type="match status" value="1"/>
</dbReference>
<evidence type="ECO:0000256" key="2">
    <source>
        <dbReference type="SAM" id="SignalP"/>
    </source>
</evidence>
<evidence type="ECO:0000256" key="1">
    <source>
        <dbReference type="ARBA" id="ARBA00022729"/>
    </source>
</evidence>
<dbReference type="InterPro" id="IPR018389">
    <property type="entry name" value="DctP_fam"/>
</dbReference>
<keyword evidence="1 2" id="KW-0732">Signal</keyword>
<dbReference type="Pfam" id="PF03480">
    <property type="entry name" value="DctP"/>
    <property type="match status" value="1"/>
</dbReference>
<comment type="caution">
    <text evidence="3">The sequence shown here is derived from an EMBL/GenBank/DDBJ whole genome shotgun (WGS) entry which is preliminary data.</text>
</comment>
<dbReference type="PANTHER" id="PTHR33376">
    <property type="match status" value="1"/>
</dbReference>
<dbReference type="RefSeq" id="WP_113915201.1">
    <property type="nucleotide sequence ID" value="NZ_QNSE01000002.1"/>
</dbReference>
<feature type="signal peptide" evidence="2">
    <location>
        <begin position="1"/>
        <end position="38"/>
    </location>
</feature>
<dbReference type="PANTHER" id="PTHR33376:SF2">
    <property type="entry name" value="DICARBOXYLATE-BINDING PERIPLASMIC PROTEIN"/>
    <property type="match status" value="1"/>
</dbReference>
<dbReference type="CDD" id="cd13679">
    <property type="entry name" value="PBP2_TRAP_YiaO_like"/>
    <property type="match status" value="1"/>
</dbReference>
<name>A0A366JFI5_9GAMM</name>
<dbReference type="Gene3D" id="3.40.190.170">
    <property type="entry name" value="Bacterial extracellular solute-binding protein, family 7"/>
    <property type="match status" value="1"/>
</dbReference>
<dbReference type="InterPro" id="IPR004682">
    <property type="entry name" value="TRAP_DctP"/>
</dbReference>
<protein>
    <submittedName>
        <fullName evidence="3">Tripartite ATP-independent transporter DctP family solute receptor</fullName>
    </submittedName>
</protein>
<dbReference type="OrthoDB" id="8690069at2"/>
<dbReference type="InterPro" id="IPR038404">
    <property type="entry name" value="TRAP_DctP_sf"/>
</dbReference>
<dbReference type="NCBIfam" id="NF037995">
    <property type="entry name" value="TRAP_S1"/>
    <property type="match status" value="1"/>
</dbReference>
<accession>A0A366JFI5</accession>
<organism evidence="3 4">
    <name type="scientific">Marinomonas rhizomae</name>
    <dbReference type="NCBI Taxonomy" id="491948"/>
    <lineage>
        <taxon>Bacteria</taxon>
        <taxon>Pseudomonadati</taxon>
        <taxon>Pseudomonadota</taxon>
        <taxon>Gammaproteobacteria</taxon>
        <taxon>Oceanospirillales</taxon>
        <taxon>Oceanospirillaceae</taxon>
        <taxon>Marinomonas</taxon>
    </lineage>
</organism>
<dbReference type="EMBL" id="QNSE01000002">
    <property type="protein sequence ID" value="RBP85074.1"/>
    <property type="molecule type" value="Genomic_DNA"/>
</dbReference>
<evidence type="ECO:0000313" key="4">
    <source>
        <dbReference type="Proteomes" id="UP000252792"/>
    </source>
</evidence>